<reference evidence="3 4" key="1">
    <citation type="journal article" date="2015" name="Genome Announc.">
        <title>Draft Genome Sequence and Gene Annotation of the Entomopathogenic Fungus Verticillium hemipterigenum.</title>
        <authorList>
            <person name="Horn F."/>
            <person name="Habel A."/>
            <person name="Scharf D.H."/>
            <person name="Dworschak J."/>
            <person name="Brakhage A.A."/>
            <person name="Guthke R."/>
            <person name="Hertweck C."/>
            <person name="Linde J."/>
        </authorList>
    </citation>
    <scope>NUCLEOTIDE SEQUENCE [LARGE SCALE GENOMIC DNA]</scope>
</reference>
<keyword evidence="4" id="KW-1185">Reference proteome</keyword>
<feature type="compositionally biased region" description="Polar residues" evidence="1">
    <location>
        <begin position="420"/>
        <end position="434"/>
    </location>
</feature>
<organism evidence="3 4">
    <name type="scientific">[Torrubiella] hemipterigena</name>
    <dbReference type="NCBI Taxonomy" id="1531966"/>
    <lineage>
        <taxon>Eukaryota</taxon>
        <taxon>Fungi</taxon>
        <taxon>Dikarya</taxon>
        <taxon>Ascomycota</taxon>
        <taxon>Pezizomycotina</taxon>
        <taxon>Sordariomycetes</taxon>
        <taxon>Hypocreomycetidae</taxon>
        <taxon>Hypocreales</taxon>
        <taxon>Clavicipitaceae</taxon>
        <taxon>Clavicipitaceae incertae sedis</taxon>
        <taxon>'Torrubiella' clade</taxon>
    </lineage>
</organism>
<feature type="compositionally biased region" description="Low complexity" evidence="1">
    <location>
        <begin position="363"/>
        <end position="381"/>
    </location>
</feature>
<feature type="compositionally biased region" description="Pro residues" evidence="1">
    <location>
        <begin position="156"/>
        <end position="169"/>
    </location>
</feature>
<name>A0A0A1TFD8_9HYPO</name>
<feature type="signal peptide" evidence="2">
    <location>
        <begin position="1"/>
        <end position="16"/>
    </location>
</feature>
<evidence type="ECO:0000256" key="2">
    <source>
        <dbReference type="SAM" id="SignalP"/>
    </source>
</evidence>
<feature type="compositionally biased region" description="Pro residues" evidence="1">
    <location>
        <begin position="212"/>
        <end position="226"/>
    </location>
</feature>
<dbReference type="EMBL" id="CDHN01000002">
    <property type="protein sequence ID" value="CEJ88793.1"/>
    <property type="molecule type" value="Genomic_DNA"/>
</dbReference>
<gene>
    <name evidence="3" type="ORF">VHEMI04822</name>
</gene>
<feature type="compositionally biased region" description="Low complexity" evidence="1">
    <location>
        <begin position="435"/>
        <end position="472"/>
    </location>
</feature>
<feature type="chain" id="PRO_5001990199" evidence="2">
    <location>
        <begin position="17"/>
        <end position="556"/>
    </location>
</feature>
<sequence length="556" mass="56315">MRSLAIHSLLIGAALGIALPRGDNGCLRGRGASANGVVAHDCNVNARSEAPNVSNQSLLLVMILTQRQISPDTAEKNKRAASRVEFVTLHPSVTVRVNGSRPVTEPKPAPGEQKNPTSAPVKVTQPIQPPALKQPSSIPSSVAGGAQPFRTLTPLPNSPPLGKAPPIQPPAGESKTIPQPSLIALPPQGSPPQGSPQPPSAVKPKPDQKLPPVAPSKPSLAPPLPIAPSKNTGPLIQPTGASGGVGVILVPLPANHRPTTTFSIDPLTSAASIPVQASQKSASSRLPESPISAPPAQKQPPPPPPPASVPTSVSKALPPPPPPVKETSSSLAQPPPAKETSSAPVQPPAKETPSAPVEPPPAKVSSSTSSSKEAAKPSKPAETSAQSSERATSREPSPTPTPTSSSSSSEEPKSSRRPKNTTTIFTAITPSKVRTSATETSAEAGASSTESAANSTAEGASTSSLTTASPTRASNITLSQTSLDRSGPTAIQSLTFHSAIDLGPARPTGTKSGLAATTTSVVFASPMIMSLDLTKYTLVSQLQLGALGAPANPTPV</sequence>
<dbReference type="Proteomes" id="UP000039046">
    <property type="component" value="Unassembled WGS sequence"/>
</dbReference>
<accession>A0A0A1TFD8</accession>
<feature type="compositionally biased region" description="Pro residues" evidence="1">
    <location>
        <begin position="297"/>
        <end position="308"/>
    </location>
</feature>
<feature type="compositionally biased region" description="Pro residues" evidence="1">
    <location>
        <begin position="188"/>
        <end position="201"/>
    </location>
</feature>
<feature type="compositionally biased region" description="Polar residues" evidence="1">
    <location>
        <begin position="273"/>
        <end position="286"/>
    </location>
</feature>
<dbReference type="HOGENOM" id="CLU_504511_0_0_1"/>
<dbReference type="STRING" id="1531966.A0A0A1TFD8"/>
<evidence type="ECO:0000313" key="4">
    <source>
        <dbReference type="Proteomes" id="UP000039046"/>
    </source>
</evidence>
<dbReference type="AlphaFoldDB" id="A0A0A1TFD8"/>
<evidence type="ECO:0000313" key="3">
    <source>
        <dbReference type="EMBL" id="CEJ88793.1"/>
    </source>
</evidence>
<keyword evidence="2" id="KW-0732">Signal</keyword>
<evidence type="ECO:0000256" key="1">
    <source>
        <dbReference type="SAM" id="MobiDB-lite"/>
    </source>
</evidence>
<proteinExistence type="predicted"/>
<feature type="region of interest" description="Disordered" evidence="1">
    <location>
        <begin position="273"/>
        <end position="472"/>
    </location>
</feature>
<feature type="region of interest" description="Disordered" evidence="1">
    <location>
        <begin position="96"/>
        <end position="247"/>
    </location>
</feature>
<protein>
    <submittedName>
        <fullName evidence="3">Uncharacterized protein</fullName>
    </submittedName>
</protein>